<evidence type="ECO:0000313" key="1">
    <source>
        <dbReference type="EMBL" id="AJQ96964.1"/>
    </source>
</evidence>
<accession>A0A0C5W2R6</accession>
<protein>
    <submittedName>
        <fullName evidence="1">Uncharacterized protein</fullName>
    </submittedName>
</protein>
<dbReference type="STRING" id="1445510.YC6258_04932"/>
<dbReference type="AlphaFoldDB" id="A0A0C5W2R6"/>
<dbReference type="KEGG" id="gsn:YC6258_04932"/>
<sequence>MIPVAWLYPVLLFINDSDILFMLKRYCLFCSINSPAL</sequence>
<proteinExistence type="predicted"/>
<dbReference type="Proteomes" id="UP000032266">
    <property type="component" value="Chromosome"/>
</dbReference>
<name>A0A0C5W2R6_9GAMM</name>
<evidence type="ECO:0000313" key="2">
    <source>
        <dbReference type="Proteomes" id="UP000032266"/>
    </source>
</evidence>
<keyword evidence="2" id="KW-1185">Reference proteome</keyword>
<dbReference type="HOGENOM" id="CLU_3344252_0_0_6"/>
<reference evidence="1 2" key="1">
    <citation type="submission" date="2014-01" db="EMBL/GenBank/DDBJ databases">
        <title>Full genme sequencing of cellulolytic bacterium Gynuella sunshinyii YC6258T gen. nov., sp. nov.</title>
        <authorList>
            <person name="Khan H."/>
            <person name="Chung E.J."/>
            <person name="Chung Y.R."/>
        </authorList>
    </citation>
    <scope>NUCLEOTIDE SEQUENCE [LARGE SCALE GENOMIC DNA]</scope>
    <source>
        <strain evidence="1 2">YC6258</strain>
    </source>
</reference>
<gene>
    <name evidence="1" type="ORF">YC6258_04932</name>
</gene>
<dbReference type="EMBL" id="CP007142">
    <property type="protein sequence ID" value="AJQ96964.1"/>
    <property type="molecule type" value="Genomic_DNA"/>
</dbReference>
<organism evidence="1 2">
    <name type="scientific">Gynuella sunshinyii YC6258</name>
    <dbReference type="NCBI Taxonomy" id="1445510"/>
    <lineage>
        <taxon>Bacteria</taxon>
        <taxon>Pseudomonadati</taxon>
        <taxon>Pseudomonadota</taxon>
        <taxon>Gammaproteobacteria</taxon>
        <taxon>Oceanospirillales</taxon>
        <taxon>Saccharospirillaceae</taxon>
        <taxon>Gynuella</taxon>
    </lineage>
</organism>